<dbReference type="STRING" id="298654.FraEuI1c_5253"/>
<dbReference type="OrthoDB" id="4739604at2"/>
<sequence>MDPIAPSGRQLELVHGDAAVTIVEVGGGPRDYRVGGVAVLDGYPVDAMASHGRGQLLVPWPNRIAGGRYRWDDATLQLAISEAKTGNAIHGLGRWSAWELERVGPATATASFIVRAQSGYPFTVAFRAAYVLGDDGLTVAMTATNLSARPAPVGMGAHPYLYVPGPNGTPARADDALLTVPAERRLLVDEALIPNGDEKVADGPYDFRAPRQVGDLVIDHCFSELRRDPDGRARVILAGDGGAVTVWMDEAWEYIQVFTGDTLSADQRRRSIAVEPQTCPADAFNSGHGLRTLEPGETFTGTWGITPTL</sequence>
<dbReference type="EMBL" id="CP002299">
    <property type="protein sequence ID" value="ADP83241.1"/>
    <property type="molecule type" value="Genomic_DNA"/>
</dbReference>
<dbReference type="InterPro" id="IPR014718">
    <property type="entry name" value="GH-type_carb-bd"/>
</dbReference>
<dbReference type="InterPro" id="IPR011013">
    <property type="entry name" value="Gal_mutarotase_sf_dom"/>
</dbReference>
<organism evidence="1 2">
    <name type="scientific">Pseudofrankia inefficax (strain DSM 45817 / CECT 9037 / DDB 130130 / EuI1c)</name>
    <name type="common">Frankia inefficax</name>
    <dbReference type="NCBI Taxonomy" id="298654"/>
    <lineage>
        <taxon>Bacteria</taxon>
        <taxon>Bacillati</taxon>
        <taxon>Actinomycetota</taxon>
        <taxon>Actinomycetes</taxon>
        <taxon>Frankiales</taxon>
        <taxon>Frankiaceae</taxon>
        <taxon>Pseudofrankia</taxon>
    </lineage>
</organism>
<dbReference type="InterPro" id="IPR037480">
    <property type="entry name" value="YihR-like"/>
</dbReference>
<dbReference type="CDD" id="cd09022">
    <property type="entry name" value="Aldose_epim_Ec_YihR"/>
    <property type="match status" value="1"/>
</dbReference>
<dbReference type="PANTHER" id="PTHR10091:SF0">
    <property type="entry name" value="GALACTOSE MUTAROTASE"/>
    <property type="match status" value="1"/>
</dbReference>
<accession>E3J848</accession>
<reference evidence="1 2" key="1">
    <citation type="submission" date="2010-10" db="EMBL/GenBank/DDBJ databases">
        <title>Complete sequence of Frankia sp. EuI1c.</title>
        <authorList>
            <consortium name="US DOE Joint Genome Institute"/>
            <person name="Lucas S."/>
            <person name="Copeland A."/>
            <person name="Lapidus A."/>
            <person name="Cheng J.-F."/>
            <person name="Bruce D."/>
            <person name="Goodwin L."/>
            <person name="Pitluck S."/>
            <person name="Chertkov O."/>
            <person name="Detter J.C."/>
            <person name="Han C."/>
            <person name="Tapia R."/>
            <person name="Land M."/>
            <person name="Hauser L."/>
            <person name="Jeffries C."/>
            <person name="Kyrpides N."/>
            <person name="Ivanova N."/>
            <person name="Mikhailova N."/>
            <person name="Beauchemin N."/>
            <person name="Sen A."/>
            <person name="Sur S.A."/>
            <person name="Gtari M."/>
            <person name="Wall L."/>
            <person name="Tisa L."/>
            <person name="Woyke T."/>
        </authorList>
    </citation>
    <scope>NUCLEOTIDE SEQUENCE [LARGE SCALE GENOMIC DNA]</scope>
    <source>
        <strain evidence="2">DSM 45817 / CECT 9037 / EuI1c</strain>
    </source>
</reference>
<dbReference type="HOGENOM" id="CLU_052486_1_1_11"/>
<dbReference type="KEGG" id="fri:FraEuI1c_5253"/>
<dbReference type="SUPFAM" id="SSF74650">
    <property type="entry name" value="Galactose mutarotase-like"/>
    <property type="match status" value="1"/>
</dbReference>
<dbReference type="GO" id="GO:0004034">
    <property type="term" value="F:aldose 1-epimerase activity"/>
    <property type="evidence" value="ECO:0007669"/>
    <property type="project" value="TreeGrafter"/>
</dbReference>
<dbReference type="Pfam" id="PF01263">
    <property type="entry name" value="Aldose_epim"/>
    <property type="match status" value="1"/>
</dbReference>
<dbReference type="Gene3D" id="2.70.98.10">
    <property type="match status" value="1"/>
</dbReference>
<evidence type="ECO:0000313" key="2">
    <source>
        <dbReference type="Proteomes" id="UP000002484"/>
    </source>
</evidence>
<dbReference type="GO" id="GO:0006006">
    <property type="term" value="P:glucose metabolic process"/>
    <property type="evidence" value="ECO:0007669"/>
    <property type="project" value="TreeGrafter"/>
</dbReference>
<dbReference type="RefSeq" id="WP_013426359.1">
    <property type="nucleotide sequence ID" value="NC_014666.1"/>
</dbReference>
<dbReference type="eggNOG" id="COG2017">
    <property type="taxonomic scope" value="Bacteria"/>
</dbReference>
<dbReference type="InterPro" id="IPR008183">
    <property type="entry name" value="Aldose_1/G6P_1-epimerase"/>
</dbReference>
<name>E3J848_PSEI1</name>
<dbReference type="Proteomes" id="UP000002484">
    <property type="component" value="Chromosome"/>
</dbReference>
<dbReference type="AlphaFoldDB" id="E3J848"/>
<evidence type="ECO:0000313" key="1">
    <source>
        <dbReference type="EMBL" id="ADP83241.1"/>
    </source>
</evidence>
<protein>
    <submittedName>
        <fullName evidence="1">Aldose 1-epimerase</fullName>
    </submittedName>
</protein>
<dbReference type="PANTHER" id="PTHR10091">
    <property type="entry name" value="ALDOSE-1-EPIMERASE"/>
    <property type="match status" value="1"/>
</dbReference>
<keyword evidence="2" id="KW-1185">Reference proteome</keyword>
<proteinExistence type="predicted"/>
<dbReference type="InParanoid" id="E3J848"/>
<dbReference type="GO" id="GO:0033499">
    <property type="term" value="P:galactose catabolic process via UDP-galactose, Leloir pathway"/>
    <property type="evidence" value="ECO:0007669"/>
    <property type="project" value="TreeGrafter"/>
</dbReference>
<dbReference type="GO" id="GO:0030246">
    <property type="term" value="F:carbohydrate binding"/>
    <property type="evidence" value="ECO:0007669"/>
    <property type="project" value="InterPro"/>
</dbReference>
<gene>
    <name evidence="1" type="ordered locus">FraEuI1c_5253</name>
</gene>